<evidence type="ECO:0000256" key="1">
    <source>
        <dbReference type="SAM" id="Phobius"/>
    </source>
</evidence>
<feature type="transmembrane region" description="Helical" evidence="1">
    <location>
        <begin position="93"/>
        <end position="116"/>
    </location>
</feature>
<keyword evidence="1" id="KW-1133">Transmembrane helix</keyword>
<evidence type="ECO:0000313" key="2">
    <source>
        <dbReference type="EMBL" id="RAR11835.1"/>
    </source>
</evidence>
<protein>
    <submittedName>
        <fullName evidence="2">Integral membrane protein</fullName>
    </submittedName>
</protein>
<feature type="transmembrane region" description="Helical" evidence="1">
    <location>
        <begin position="235"/>
        <end position="256"/>
    </location>
</feature>
<dbReference type="AlphaFoldDB" id="A0A364N4U1"/>
<sequence length="524" mass="60189">MAVMAPVVRPRQLDGKTRPNLDSLGVGYLLIAIIYTIILATELFFLHRRREAFCVQIRNVKVVFAAVLMLHIYLILVLLVYPWNGLFPCSAEFWIMSVFLPSGMAFFQACNAKVLSAYESQRRMTRNFLESSRKKRLSYTPSGLYEAWRDLDAAKKVYFGTICGLIFSFFPAVMLFFGSRRFHEDYGFFGESADYIECRRGGEWIPSIFVQLFWTMMVGPWILWKIRNIKDVHSWAWQTRLAILAGLPGTPLWIAFTYANRDKVSSINQFFAPAGWFIPSLVVCQQVLIIIPLRDALRIQPNRRPSISETDSLTSNHSVMTEKSSTMIYSKELKSKGSMQALEFSIEQNIEPLIAWAAAREFTAENCIFLREVRNFRKKWASLKIVTTAQRRQMFNEASLIFYTLINPFTAGSPINIEYKIFKTLQNMFADIEFDPYMPRSKTPDDAKSPVTRDNVVCPWEDTLSRPASLDSNVTASSTSSTRTIVPSEFTEEVFDRAFESIKYLVFTNTWPRYVELAGKLPSA</sequence>
<feature type="transmembrane region" description="Helical" evidence="1">
    <location>
        <begin position="276"/>
        <end position="294"/>
    </location>
</feature>
<keyword evidence="1" id="KW-0472">Membrane</keyword>
<comment type="caution">
    <text evidence="2">The sequence shown here is derived from an EMBL/GenBank/DDBJ whole genome shotgun (WGS) entry which is preliminary data.</text>
</comment>
<feature type="transmembrane region" description="Helical" evidence="1">
    <location>
        <begin position="157"/>
        <end position="177"/>
    </location>
</feature>
<accession>A0A364N4U1</accession>
<keyword evidence="3" id="KW-1185">Reference proteome</keyword>
<keyword evidence="1" id="KW-0812">Transmembrane</keyword>
<dbReference type="Proteomes" id="UP000249619">
    <property type="component" value="Unassembled WGS sequence"/>
</dbReference>
<feature type="transmembrane region" description="Helical" evidence="1">
    <location>
        <begin position="204"/>
        <end position="223"/>
    </location>
</feature>
<name>A0A364N4U1_STELY</name>
<reference evidence="3" key="1">
    <citation type="submission" date="2018-05" db="EMBL/GenBank/DDBJ databases">
        <title>Draft genome sequence of Stemphylium lycopersici strain CIDEFI 213.</title>
        <authorList>
            <person name="Medina R."/>
            <person name="Franco M.E.E."/>
            <person name="Lucentini C.G."/>
            <person name="Saparrat M.C.N."/>
            <person name="Balatti P.A."/>
        </authorList>
    </citation>
    <scope>NUCLEOTIDE SEQUENCE [LARGE SCALE GENOMIC DNA]</scope>
    <source>
        <strain evidence="3">CIDEFI 213</strain>
    </source>
</reference>
<gene>
    <name evidence="2" type="ORF">DDE83_004303</name>
</gene>
<dbReference type="STRING" id="183478.A0A364N4U1"/>
<dbReference type="EMBL" id="QGDH01000053">
    <property type="protein sequence ID" value="RAR11835.1"/>
    <property type="molecule type" value="Genomic_DNA"/>
</dbReference>
<dbReference type="InterPro" id="IPR036305">
    <property type="entry name" value="RGS_sf"/>
</dbReference>
<organism evidence="2 3">
    <name type="scientific">Stemphylium lycopersici</name>
    <name type="common">Tomato gray leaf spot disease fungus</name>
    <name type="synonym">Thyrospora lycopersici</name>
    <dbReference type="NCBI Taxonomy" id="183478"/>
    <lineage>
        <taxon>Eukaryota</taxon>
        <taxon>Fungi</taxon>
        <taxon>Dikarya</taxon>
        <taxon>Ascomycota</taxon>
        <taxon>Pezizomycotina</taxon>
        <taxon>Dothideomycetes</taxon>
        <taxon>Pleosporomycetidae</taxon>
        <taxon>Pleosporales</taxon>
        <taxon>Pleosporineae</taxon>
        <taxon>Pleosporaceae</taxon>
        <taxon>Stemphylium</taxon>
    </lineage>
</organism>
<dbReference type="SUPFAM" id="SSF48097">
    <property type="entry name" value="Regulator of G-protein signaling, RGS"/>
    <property type="match status" value="1"/>
</dbReference>
<proteinExistence type="predicted"/>
<dbReference type="OrthoDB" id="5313079at2759"/>
<evidence type="ECO:0000313" key="3">
    <source>
        <dbReference type="Proteomes" id="UP000249619"/>
    </source>
</evidence>
<feature type="transmembrane region" description="Helical" evidence="1">
    <location>
        <begin position="26"/>
        <end position="47"/>
    </location>
</feature>
<feature type="transmembrane region" description="Helical" evidence="1">
    <location>
        <begin position="59"/>
        <end position="81"/>
    </location>
</feature>